<dbReference type="SUPFAM" id="SSF48452">
    <property type="entry name" value="TPR-like"/>
    <property type="match status" value="1"/>
</dbReference>
<dbReference type="PANTHER" id="PTHR31350:SF21">
    <property type="entry name" value="F-BOX ONLY PROTEIN 21"/>
    <property type="match status" value="1"/>
</dbReference>
<reference evidence="4" key="1">
    <citation type="journal article" date="2019" name="Int. J. Syst. Evol. Microbiol.">
        <title>The Global Catalogue of Microorganisms (GCM) 10K type strain sequencing project: providing services to taxonomists for standard genome sequencing and annotation.</title>
        <authorList>
            <consortium name="The Broad Institute Genomics Platform"/>
            <consortium name="The Broad Institute Genome Sequencing Center for Infectious Disease"/>
            <person name="Wu L."/>
            <person name="Ma J."/>
        </authorList>
    </citation>
    <scope>NUCLEOTIDE SEQUENCE [LARGE SCALE GENOMIC DNA]</scope>
    <source>
        <strain evidence="4">CGMCC 4.7192</strain>
    </source>
</reference>
<gene>
    <name evidence="3" type="ORF">ACFSKO_04455</name>
</gene>
<protein>
    <submittedName>
        <fullName evidence="3">SirB1 family protein</fullName>
    </submittedName>
</protein>
<dbReference type="PANTHER" id="PTHR31350">
    <property type="entry name" value="SI:DKEY-261L7.2"/>
    <property type="match status" value="1"/>
</dbReference>
<dbReference type="InterPro" id="IPR011990">
    <property type="entry name" value="TPR-like_helical_dom_sf"/>
</dbReference>
<sequence>MLDRKSLDQAEIGTFLQAIGQAEDDSIDVAECALLLAASEQNTASLDRYRDHLKCLVKDAQSLKSQIQAQYNQTQYNQTQNKTSNQAENNNPTINDCLGIIETVLYDLHGYKGDKDNYNDLKNANIISVIDQRKGLPIVLGILYMHIARSLGWNVDGLNFPGHFLLRFVMGKDRQIIDPFERGAVRNTPWLRSTLKSYLGKSAELTSDYSRSVTNRGILLRLQNNVKIRLIEAQEPEKALLILQQMLLIAPREPSIWREAGMLQAFLNNILAAIDTLEHYLMIEEDPRGHPEAANLLRQLKAQLN</sequence>
<comment type="caution">
    <text evidence="3">The sequence shown here is derived from an EMBL/GenBank/DDBJ whole genome shotgun (WGS) entry which is preliminary data.</text>
</comment>
<evidence type="ECO:0000259" key="2">
    <source>
        <dbReference type="Pfam" id="PF13369"/>
    </source>
</evidence>
<keyword evidence="4" id="KW-1185">Reference proteome</keyword>
<dbReference type="Pfam" id="PF13369">
    <property type="entry name" value="Transglut_core2"/>
    <property type="match status" value="1"/>
</dbReference>
<evidence type="ECO:0000313" key="4">
    <source>
        <dbReference type="Proteomes" id="UP001597294"/>
    </source>
</evidence>
<evidence type="ECO:0000313" key="3">
    <source>
        <dbReference type="EMBL" id="MFD2204844.1"/>
    </source>
</evidence>
<dbReference type="EMBL" id="JBHUII010000001">
    <property type="protein sequence ID" value="MFD2204844.1"/>
    <property type="molecule type" value="Genomic_DNA"/>
</dbReference>
<dbReference type="Proteomes" id="UP001597294">
    <property type="component" value="Unassembled WGS sequence"/>
</dbReference>
<dbReference type="RefSeq" id="WP_380248823.1">
    <property type="nucleotide sequence ID" value="NZ_JBHUII010000001.1"/>
</dbReference>
<dbReference type="Pfam" id="PF13371">
    <property type="entry name" value="TPR_9"/>
    <property type="match status" value="1"/>
</dbReference>
<accession>A0ABW5BH15</accession>
<dbReference type="Gene3D" id="1.25.40.10">
    <property type="entry name" value="Tetratricopeptide repeat domain"/>
    <property type="match status" value="1"/>
</dbReference>
<evidence type="ECO:0000256" key="1">
    <source>
        <dbReference type="ARBA" id="ARBA00007100"/>
    </source>
</evidence>
<feature type="domain" description="Protein SirB1 N-terminal" evidence="2">
    <location>
        <begin position="88"/>
        <end position="223"/>
    </location>
</feature>
<name>A0ABW5BH15_9PROT</name>
<comment type="similarity">
    <text evidence="1">Belongs to the UPF0162 family.</text>
</comment>
<dbReference type="InterPro" id="IPR032698">
    <property type="entry name" value="SirB1_N"/>
</dbReference>
<organism evidence="3 4">
    <name type="scientific">Kiloniella antarctica</name>
    <dbReference type="NCBI Taxonomy" id="1550907"/>
    <lineage>
        <taxon>Bacteria</taxon>
        <taxon>Pseudomonadati</taxon>
        <taxon>Pseudomonadota</taxon>
        <taxon>Alphaproteobacteria</taxon>
        <taxon>Rhodospirillales</taxon>
        <taxon>Kiloniellaceae</taxon>
        <taxon>Kiloniella</taxon>
    </lineage>
</organism>
<proteinExistence type="inferred from homology"/>